<sequence length="143" mass="15287">MKARSMKQAVPRLIVGSPHRHLTVAREVLCSSLDGPVASRTLLGWTLEGAIRGKGTGISCCVVGDGAGLQSQPQSSRADNLDIGWRGNKGKTTRPKQTFKKQSPCGFQDWKSAVLTSNLGAGVEKPASRKERKGIGHRALIAR</sequence>
<gene>
    <name evidence="2" type="ORF">ODALV1_LOCUS18350</name>
</gene>
<accession>A0ABP1R3E9</accession>
<feature type="region of interest" description="Disordered" evidence="1">
    <location>
        <begin position="68"/>
        <end position="102"/>
    </location>
</feature>
<feature type="compositionally biased region" description="Basic residues" evidence="1">
    <location>
        <begin position="88"/>
        <end position="99"/>
    </location>
</feature>
<evidence type="ECO:0000313" key="2">
    <source>
        <dbReference type="EMBL" id="CAL8118999.1"/>
    </source>
</evidence>
<organism evidence="2 3">
    <name type="scientific">Orchesella dallaii</name>
    <dbReference type="NCBI Taxonomy" id="48710"/>
    <lineage>
        <taxon>Eukaryota</taxon>
        <taxon>Metazoa</taxon>
        <taxon>Ecdysozoa</taxon>
        <taxon>Arthropoda</taxon>
        <taxon>Hexapoda</taxon>
        <taxon>Collembola</taxon>
        <taxon>Entomobryomorpha</taxon>
        <taxon>Entomobryoidea</taxon>
        <taxon>Orchesellidae</taxon>
        <taxon>Orchesellinae</taxon>
        <taxon>Orchesella</taxon>
    </lineage>
</organism>
<evidence type="ECO:0000256" key="1">
    <source>
        <dbReference type="SAM" id="MobiDB-lite"/>
    </source>
</evidence>
<evidence type="ECO:0000313" key="3">
    <source>
        <dbReference type="Proteomes" id="UP001642540"/>
    </source>
</evidence>
<comment type="caution">
    <text evidence="2">The sequence shown here is derived from an EMBL/GenBank/DDBJ whole genome shotgun (WGS) entry which is preliminary data.</text>
</comment>
<feature type="compositionally biased region" description="Polar residues" evidence="1">
    <location>
        <begin position="69"/>
        <end position="78"/>
    </location>
</feature>
<proteinExistence type="predicted"/>
<keyword evidence="3" id="KW-1185">Reference proteome</keyword>
<feature type="region of interest" description="Disordered" evidence="1">
    <location>
        <begin position="124"/>
        <end position="143"/>
    </location>
</feature>
<dbReference type="Proteomes" id="UP001642540">
    <property type="component" value="Unassembled WGS sequence"/>
</dbReference>
<protein>
    <submittedName>
        <fullName evidence="2">Uncharacterized protein</fullName>
    </submittedName>
</protein>
<dbReference type="EMBL" id="CAXLJM020000057">
    <property type="protein sequence ID" value="CAL8118999.1"/>
    <property type="molecule type" value="Genomic_DNA"/>
</dbReference>
<reference evidence="2 3" key="1">
    <citation type="submission" date="2024-08" db="EMBL/GenBank/DDBJ databases">
        <authorList>
            <person name="Cucini C."/>
            <person name="Frati F."/>
        </authorList>
    </citation>
    <scope>NUCLEOTIDE SEQUENCE [LARGE SCALE GENOMIC DNA]</scope>
</reference>
<name>A0ABP1R3E9_9HEXA</name>